<dbReference type="GO" id="GO:0005769">
    <property type="term" value="C:early endosome"/>
    <property type="evidence" value="ECO:0007669"/>
    <property type="project" value="TreeGrafter"/>
</dbReference>
<dbReference type="GeneID" id="129342944"/>
<dbReference type="InterPro" id="IPR007110">
    <property type="entry name" value="Ig-like_dom"/>
</dbReference>
<reference evidence="5" key="1">
    <citation type="submission" date="2025-08" db="UniProtKB">
        <authorList>
            <consortium name="RefSeq"/>
        </authorList>
    </citation>
    <scope>IDENTIFICATION</scope>
    <source>
        <tissue evidence="5">Blood</tissue>
    </source>
</reference>
<dbReference type="InterPro" id="IPR003599">
    <property type="entry name" value="Ig_sub"/>
</dbReference>
<proteinExistence type="predicted"/>
<feature type="compositionally biased region" description="Basic and acidic residues" evidence="1">
    <location>
        <begin position="483"/>
        <end position="493"/>
    </location>
</feature>
<evidence type="ECO:0000259" key="3">
    <source>
        <dbReference type="PROSITE" id="PS50835"/>
    </source>
</evidence>
<accession>A0AA97KB36</accession>
<dbReference type="CDD" id="cd00096">
    <property type="entry name" value="Ig"/>
    <property type="match status" value="1"/>
</dbReference>
<evidence type="ECO:0000313" key="4">
    <source>
        <dbReference type="Proteomes" id="UP001190640"/>
    </source>
</evidence>
<dbReference type="GO" id="GO:0070062">
    <property type="term" value="C:extracellular exosome"/>
    <property type="evidence" value="ECO:0007669"/>
    <property type="project" value="TreeGrafter"/>
</dbReference>
<feature type="domain" description="Ig-like" evidence="3">
    <location>
        <begin position="252"/>
        <end position="337"/>
    </location>
</feature>
<dbReference type="SMART" id="SM00408">
    <property type="entry name" value="IGc2"/>
    <property type="match status" value="3"/>
</dbReference>
<dbReference type="PROSITE" id="PS50835">
    <property type="entry name" value="IG_LIKE"/>
    <property type="match status" value="4"/>
</dbReference>
<dbReference type="PANTHER" id="PTHR46958:SF1">
    <property type="entry name" value="B-CELL RECEPTOR CD22"/>
    <property type="match status" value="1"/>
</dbReference>
<dbReference type="InterPro" id="IPR003598">
    <property type="entry name" value="Ig_sub2"/>
</dbReference>
<keyword evidence="2" id="KW-0472">Membrane</keyword>
<feature type="region of interest" description="Disordered" evidence="1">
    <location>
        <begin position="581"/>
        <end position="614"/>
    </location>
</feature>
<dbReference type="KEGG" id="emc:129342944"/>
<protein>
    <submittedName>
        <fullName evidence="5">B-cell receptor CD22-like</fullName>
    </submittedName>
</protein>
<organism evidence="4 5">
    <name type="scientific">Eublepharis macularius</name>
    <name type="common">Leopard gecko</name>
    <name type="synonym">Cyrtodactylus macularius</name>
    <dbReference type="NCBI Taxonomy" id="481883"/>
    <lineage>
        <taxon>Eukaryota</taxon>
        <taxon>Metazoa</taxon>
        <taxon>Chordata</taxon>
        <taxon>Craniata</taxon>
        <taxon>Vertebrata</taxon>
        <taxon>Euteleostomi</taxon>
        <taxon>Lepidosauria</taxon>
        <taxon>Squamata</taxon>
        <taxon>Bifurcata</taxon>
        <taxon>Gekkota</taxon>
        <taxon>Eublepharidae</taxon>
        <taxon>Eublepharinae</taxon>
        <taxon>Eublepharis</taxon>
    </lineage>
</organism>
<dbReference type="SUPFAM" id="SSF48726">
    <property type="entry name" value="Immunoglobulin"/>
    <property type="match status" value="4"/>
</dbReference>
<sequence length="614" mass="69067">MTSGYNKTKLRDSQDRVKFVGNLNHTEKKTCSLKISQVRTEDNGIYGARLFASHSRPTQQNKWFLKATIHVADPPKGVQLKAFSRTNIREGEKLSLECTIKSSNPNVSEYCWYKDGLLMYECQNRNKIEFVTKGEQHSGTYKCGAKNSVGMEMSEELRIDVQYPPKKVQVNGLPPQGNIKEGARMDLWCSSKGNPPVTHYEWYKDQDADVFRTGQQLQFDSLEFRNADAPKDVRLAIENPQLPIKEEDTLPPKEVKVIQNPGTQIYEGKHVLLGCEVVKANPAVSSYRWYKDGELQKSDPISADLTFSAVTPAHSGRYWCEATNSVATSRSQEIMLNVYYGPRNVLLSLERQATVTEGMDVTLLCAADANPPPTYFELYRDDEKKLEKPDRILILRKVEIEDSGDYHCIAYNKVSGAESQTFTLSVSYSRTTKLKHGLKGLGVILSFIIILGMLIFALKTWKKRSSSGTPRTERSGSFFVRKAKPEVPSRNRANEGAVNPSGFLNEGAEEAVSYAMLRFPRGGSEEEDDYSRVTAPRLALDPSKEEVVYSVIKKPGLLSKGDTKHDYENVVAPKEEELHYSSLVNLAPRPRPTCRDSETDSESEDSIQYAALKH</sequence>
<feature type="transmembrane region" description="Helical" evidence="2">
    <location>
        <begin position="440"/>
        <end position="458"/>
    </location>
</feature>
<dbReference type="GO" id="GO:0050859">
    <property type="term" value="P:negative regulation of B cell receptor signaling pathway"/>
    <property type="evidence" value="ECO:0007669"/>
    <property type="project" value="TreeGrafter"/>
</dbReference>
<dbReference type="PANTHER" id="PTHR46958">
    <property type="entry name" value="B-CELL RECEPTOR CD22"/>
    <property type="match status" value="1"/>
</dbReference>
<dbReference type="GO" id="GO:0042609">
    <property type="term" value="F:CD4 receptor binding"/>
    <property type="evidence" value="ECO:0007669"/>
    <property type="project" value="TreeGrafter"/>
</dbReference>
<evidence type="ECO:0000256" key="2">
    <source>
        <dbReference type="SAM" id="Phobius"/>
    </source>
</evidence>
<dbReference type="GO" id="GO:0009897">
    <property type="term" value="C:external side of plasma membrane"/>
    <property type="evidence" value="ECO:0007669"/>
    <property type="project" value="TreeGrafter"/>
</dbReference>
<feature type="domain" description="Ig-like" evidence="3">
    <location>
        <begin position="342"/>
        <end position="425"/>
    </location>
</feature>
<dbReference type="InterPro" id="IPR036179">
    <property type="entry name" value="Ig-like_dom_sf"/>
</dbReference>
<dbReference type="Gene3D" id="2.60.40.10">
    <property type="entry name" value="Immunoglobulins"/>
    <property type="match status" value="5"/>
</dbReference>
<dbReference type="GO" id="GO:0030888">
    <property type="term" value="P:regulation of B cell proliferation"/>
    <property type="evidence" value="ECO:0007669"/>
    <property type="project" value="TreeGrafter"/>
</dbReference>
<dbReference type="GO" id="GO:0055037">
    <property type="term" value="C:recycling endosome"/>
    <property type="evidence" value="ECO:0007669"/>
    <property type="project" value="TreeGrafter"/>
</dbReference>
<gene>
    <name evidence="5" type="primary">LOC129342944</name>
</gene>
<dbReference type="GO" id="GO:0042113">
    <property type="term" value="P:B cell activation"/>
    <property type="evidence" value="ECO:0007669"/>
    <property type="project" value="TreeGrafter"/>
</dbReference>
<keyword evidence="2" id="KW-0812">Transmembrane</keyword>
<keyword evidence="2" id="KW-1133">Transmembrane helix</keyword>
<dbReference type="Pfam" id="PF13927">
    <property type="entry name" value="Ig_3"/>
    <property type="match status" value="2"/>
</dbReference>
<feature type="region of interest" description="Disordered" evidence="1">
    <location>
        <begin position="465"/>
        <end position="502"/>
    </location>
</feature>
<keyword evidence="4" id="KW-1185">Reference proteome</keyword>
<dbReference type="InterPro" id="IPR013783">
    <property type="entry name" value="Ig-like_fold"/>
</dbReference>
<dbReference type="RefSeq" id="XP_054854875.1">
    <property type="nucleotide sequence ID" value="XM_054998900.1"/>
</dbReference>
<dbReference type="GO" id="GO:0019903">
    <property type="term" value="F:protein phosphatase binding"/>
    <property type="evidence" value="ECO:0007669"/>
    <property type="project" value="TreeGrafter"/>
</dbReference>
<dbReference type="AlphaFoldDB" id="A0AA97KB36"/>
<evidence type="ECO:0000313" key="5">
    <source>
        <dbReference type="RefSeq" id="XP_054854875.1"/>
    </source>
</evidence>
<feature type="domain" description="Ig-like" evidence="3">
    <location>
        <begin position="75"/>
        <end position="154"/>
    </location>
</feature>
<name>A0AA97KB36_EUBMA</name>
<dbReference type="GO" id="GO:0033691">
    <property type="term" value="F:sialic acid binding"/>
    <property type="evidence" value="ECO:0007669"/>
    <property type="project" value="TreeGrafter"/>
</dbReference>
<dbReference type="Proteomes" id="UP001190640">
    <property type="component" value="Chromosome 15"/>
</dbReference>
<dbReference type="SMART" id="SM00409">
    <property type="entry name" value="IG"/>
    <property type="match status" value="3"/>
</dbReference>
<evidence type="ECO:0000256" key="1">
    <source>
        <dbReference type="SAM" id="MobiDB-lite"/>
    </source>
</evidence>
<feature type="domain" description="Ig-like" evidence="3">
    <location>
        <begin position="165"/>
        <end position="249"/>
    </location>
</feature>
<dbReference type="Pfam" id="PF13895">
    <property type="entry name" value="Ig_2"/>
    <property type="match status" value="1"/>
</dbReference>